<gene>
    <name evidence="1" type="ORF">F8O01_14840</name>
</gene>
<evidence type="ECO:0000313" key="1">
    <source>
        <dbReference type="EMBL" id="KAB1653619.1"/>
    </source>
</evidence>
<dbReference type="OrthoDB" id="4953969at2"/>
<protein>
    <submittedName>
        <fullName evidence="1">Asp23/Gls24 family envelope stress response protein</fullName>
    </submittedName>
</protein>
<dbReference type="AlphaFoldDB" id="A0A7J5BNI3"/>
<proteinExistence type="predicted"/>
<reference evidence="1 2" key="1">
    <citation type="submission" date="2019-09" db="EMBL/GenBank/DDBJ databases">
        <title>Phylogeny of genus Pseudoclavibacter and closely related genus.</title>
        <authorList>
            <person name="Li Y."/>
        </authorList>
    </citation>
    <scope>NUCLEOTIDE SEQUENCE [LARGE SCALE GENOMIC DNA]</scope>
    <source>
        <strain evidence="1 2">DSM 23821</strain>
    </source>
</reference>
<evidence type="ECO:0000313" key="2">
    <source>
        <dbReference type="Proteomes" id="UP000467240"/>
    </source>
</evidence>
<organism evidence="1 2">
    <name type="scientific">Pseudoclavibacter chungangensis</name>
    <dbReference type="NCBI Taxonomy" id="587635"/>
    <lineage>
        <taxon>Bacteria</taxon>
        <taxon>Bacillati</taxon>
        <taxon>Actinomycetota</taxon>
        <taxon>Actinomycetes</taxon>
        <taxon>Micrococcales</taxon>
        <taxon>Microbacteriaceae</taxon>
        <taxon>Pseudoclavibacter</taxon>
    </lineage>
</organism>
<comment type="caution">
    <text evidence="1">The sequence shown here is derived from an EMBL/GenBank/DDBJ whole genome shotgun (WGS) entry which is preliminary data.</text>
</comment>
<dbReference type="Proteomes" id="UP000467240">
    <property type="component" value="Unassembled WGS sequence"/>
</dbReference>
<sequence length="204" mass="22433">MAMTTEQPQLECGATLEELSEYLESGRTPRDERIESCPECLNALDSLENVLRLSQELLESDAEQLPEPSRAWFDDIRDTIVRELRPGRELPLHHPDPRVELSISEGAVHAMLRATGDAVDGVFVARSDLVGDVETPGAPIRVELTASVVWPSDVRAITERLRAAVFAALEQHTELRVEAVDIVIADVHGPVSRPGGSIVEEGER</sequence>
<accession>A0A7J5BNI3</accession>
<dbReference type="EMBL" id="WBJZ01000022">
    <property type="protein sequence ID" value="KAB1653619.1"/>
    <property type="molecule type" value="Genomic_DNA"/>
</dbReference>
<name>A0A7J5BNI3_9MICO</name>
<keyword evidence="2" id="KW-1185">Reference proteome</keyword>